<dbReference type="RefSeq" id="WP_145376636.1">
    <property type="nucleotide sequence ID" value="NZ_CP036276.1"/>
</dbReference>
<proteinExistence type="predicted"/>
<name>A0A517ZPB1_9PLAN</name>
<dbReference type="EMBL" id="CP036276">
    <property type="protein sequence ID" value="QDU44250.1"/>
    <property type="molecule type" value="Genomic_DNA"/>
</dbReference>
<evidence type="ECO:0000313" key="2">
    <source>
        <dbReference type="EMBL" id="QDU44250.1"/>
    </source>
</evidence>
<organism evidence="2 3">
    <name type="scientific">Symmachiella dynata</name>
    <dbReference type="NCBI Taxonomy" id="2527995"/>
    <lineage>
        <taxon>Bacteria</taxon>
        <taxon>Pseudomonadati</taxon>
        <taxon>Planctomycetota</taxon>
        <taxon>Planctomycetia</taxon>
        <taxon>Planctomycetales</taxon>
        <taxon>Planctomycetaceae</taxon>
        <taxon>Symmachiella</taxon>
    </lineage>
</organism>
<feature type="compositionally biased region" description="Polar residues" evidence="1">
    <location>
        <begin position="1"/>
        <end position="13"/>
    </location>
</feature>
<dbReference type="Proteomes" id="UP000319383">
    <property type="component" value="Chromosome"/>
</dbReference>
<keyword evidence="3" id="KW-1185">Reference proteome</keyword>
<gene>
    <name evidence="2" type="ORF">Mal52_27280</name>
</gene>
<protein>
    <recommendedName>
        <fullName evidence="4">ATP-binding protein</fullName>
    </recommendedName>
</protein>
<evidence type="ECO:0008006" key="4">
    <source>
        <dbReference type="Google" id="ProtNLM"/>
    </source>
</evidence>
<feature type="region of interest" description="Disordered" evidence="1">
    <location>
        <begin position="501"/>
        <end position="554"/>
    </location>
</feature>
<feature type="compositionally biased region" description="Polar residues" evidence="1">
    <location>
        <begin position="501"/>
        <end position="513"/>
    </location>
</feature>
<evidence type="ECO:0000313" key="3">
    <source>
        <dbReference type="Proteomes" id="UP000319383"/>
    </source>
</evidence>
<sequence>MTRKSQLAAQAQQKPRPRSKSKPKKESDNGRQDSQATKLVELAEDAGVELFHTPGSDADGYALVAFDGHRETWRIGTKAFRFWLKRLYWTANKAAANSQAMQDAIGVLRGKALFDGAEYPVFVRLAEFDGAIWLDLADDDWRAVRIGQDSWEVVSNPPVRFVRPRGMSALPVPERGGNVDELRRFININDDADWLLLLAWLLAALRPNGPFPVLGIHGEQGSAKSTACRMLRGLVDPNEADLRSGPRNEQDLVIAATNGWIVALENLSKIPDWLSDALCRLATGGGFGTRELYTDGEEKLFSAKRPMMLNGITELATRPDLLDRSILISLPRIPDDKRRSEAGLWREFDTAKPRILGALMDTVSAGLANINHVVLDCEPRMADFAEWGVAVEPALDCEPGAFLAAYMRNRETANESAIESSVIAEPLLLFLDNRNEWQGTATELKMELEDIADQRVVKQKGWPKLPHFLSGEMRRIAPNLRRIGYDVEFNKSGSRRLIHITRTTPQTSDQSVPSDPCSGNGRPRASHKRPSASSSATENTEENPGLDAVDAKDADLHDCSDDRLDWINEAFP</sequence>
<accession>A0A517ZPB1</accession>
<reference evidence="2 3" key="1">
    <citation type="submission" date="2019-02" db="EMBL/GenBank/DDBJ databases">
        <title>Deep-cultivation of Planctomycetes and their phenomic and genomic characterization uncovers novel biology.</title>
        <authorList>
            <person name="Wiegand S."/>
            <person name="Jogler M."/>
            <person name="Boedeker C."/>
            <person name="Pinto D."/>
            <person name="Vollmers J."/>
            <person name="Rivas-Marin E."/>
            <person name="Kohn T."/>
            <person name="Peeters S.H."/>
            <person name="Heuer A."/>
            <person name="Rast P."/>
            <person name="Oberbeckmann S."/>
            <person name="Bunk B."/>
            <person name="Jeske O."/>
            <person name="Meyerdierks A."/>
            <person name="Storesund J.E."/>
            <person name="Kallscheuer N."/>
            <person name="Luecker S."/>
            <person name="Lage O.M."/>
            <person name="Pohl T."/>
            <person name="Merkel B.J."/>
            <person name="Hornburger P."/>
            <person name="Mueller R.-W."/>
            <person name="Bruemmer F."/>
            <person name="Labrenz M."/>
            <person name="Spormann A.M."/>
            <person name="Op den Camp H."/>
            <person name="Overmann J."/>
            <person name="Amann R."/>
            <person name="Jetten M.S.M."/>
            <person name="Mascher T."/>
            <person name="Medema M.H."/>
            <person name="Devos D.P."/>
            <person name="Kaster A.-K."/>
            <person name="Ovreas L."/>
            <person name="Rohde M."/>
            <person name="Galperin M.Y."/>
            <person name="Jogler C."/>
        </authorList>
    </citation>
    <scope>NUCLEOTIDE SEQUENCE [LARGE SCALE GENOMIC DNA]</scope>
    <source>
        <strain evidence="2 3">Mal52</strain>
    </source>
</reference>
<dbReference type="AlphaFoldDB" id="A0A517ZPB1"/>
<feature type="region of interest" description="Disordered" evidence="1">
    <location>
        <begin position="1"/>
        <end position="37"/>
    </location>
</feature>
<dbReference type="KEGG" id="sdyn:Mal52_27280"/>
<evidence type="ECO:0000256" key="1">
    <source>
        <dbReference type="SAM" id="MobiDB-lite"/>
    </source>
</evidence>